<dbReference type="AlphaFoldDB" id="A0A316DG46"/>
<keyword evidence="2" id="KW-1185">Reference proteome</keyword>
<accession>A0A316DG46</accession>
<sequence length="67" mass="7862">MVEPQQAQVQKGEHDSVSSWWSWWSVCEKVSFPLSNTLQSSVSPQGIHERMRMYKENMTEKNFIGQM</sequence>
<evidence type="ECO:0000313" key="2">
    <source>
        <dbReference type="Proteomes" id="UP000245489"/>
    </source>
</evidence>
<name>A0A316DG46_9BACT</name>
<gene>
    <name evidence="1" type="ORF">LV89_04535</name>
</gene>
<dbReference type="Proteomes" id="UP000245489">
    <property type="component" value="Unassembled WGS sequence"/>
</dbReference>
<comment type="caution">
    <text evidence="1">The sequence shown here is derived from an EMBL/GenBank/DDBJ whole genome shotgun (WGS) entry which is preliminary data.</text>
</comment>
<protein>
    <submittedName>
        <fullName evidence="1">Uncharacterized protein</fullName>
    </submittedName>
</protein>
<organism evidence="1 2">
    <name type="scientific">Arcicella aurantiaca</name>
    <dbReference type="NCBI Taxonomy" id="591202"/>
    <lineage>
        <taxon>Bacteria</taxon>
        <taxon>Pseudomonadati</taxon>
        <taxon>Bacteroidota</taxon>
        <taxon>Cytophagia</taxon>
        <taxon>Cytophagales</taxon>
        <taxon>Flectobacillaceae</taxon>
        <taxon>Arcicella</taxon>
    </lineage>
</organism>
<dbReference type="EMBL" id="QGGO01000038">
    <property type="protein sequence ID" value="PWK17084.1"/>
    <property type="molecule type" value="Genomic_DNA"/>
</dbReference>
<reference evidence="1 2" key="1">
    <citation type="submission" date="2018-05" db="EMBL/GenBank/DDBJ databases">
        <title>Genomic Encyclopedia of Archaeal and Bacterial Type Strains, Phase II (KMG-II): from individual species to whole genera.</title>
        <authorList>
            <person name="Goeker M."/>
        </authorList>
    </citation>
    <scope>NUCLEOTIDE SEQUENCE [LARGE SCALE GENOMIC DNA]</scope>
    <source>
        <strain evidence="1 2">DSM 22214</strain>
    </source>
</reference>
<proteinExistence type="predicted"/>
<evidence type="ECO:0000313" key="1">
    <source>
        <dbReference type="EMBL" id="PWK17084.1"/>
    </source>
</evidence>